<keyword evidence="2" id="KW-1185">Reference proteome</keyword>
<dbReference type="EMBL" id="ACIP02000007">
    <property type="protein sequence ID" value="EEP27330.1"/>
    <property type="molecule type" value="Genomic_DNA"/>
</dbReference>
<dbReference type="Proteomes" id="UP000003494">
    <property type="component" value="Unassembled WGS sequence"/>
</dbReference>
<organism evidence="1 2">
    <name type="scientific">Shuttleworthella satelles DSM 14600</name>
    <dbReference type="NCBI Taxonomy" id="626523"/>
    <lineage>
        <taxon>Bacteria</taxon>
        <taxon>Bacillati</taxon>
        <taxon>Bacillota</taxon>
        <taxon>Clostridia</taxon>
        <taxon>Lachnospirales</taxon>
        <taxon>Lachnospiraceae</taxon>
        <taxon>Shuttleworthella</taxon>
    </lineage>
</organism>
<gene>
    <name evidence="1" type="ORF">GCWU000342_02024</name>
</gene>
<accession>C4GE78</accession>
<protein>
    <submittedName>
        <fullName evidence="1">Uncharacterized protein</fullName>
    </submittedName>
</protein>
<dbReference type="SUPFAM" id="SSF51445">
    <property type="entry name" value="(Trans)glycosidases"/>
    <property type="match status" value="1"/>
</dbReference>
<dbReference type="AlphaFoldDB" id="C4GE78"/>
<reference evidence="1" key="1">
    <citation type="submission" date="2009-04" db="EMBL/GenBank/DDBJ databases">
        <authorList>
            <person name="Weinstock G."/>
            <person name="Sodergren E."/>
            <person name="Clifton S."/>
            <person name="Fulton L."/>
            <person name="Fulton B."/>
            <person name="Courtney L."/>
            <person name="Fronick C."/>
            <person name="Harrison M."/>
            <person name="Strong C."/>
            <person name="Farmer C."/>
            <person name="Delahaunty K."/>
            <person name="Markovic C."/>
            <person name="Hall O."/>
            <person name="Minx P."/>
            <person name="Tomlinson C."/>
            <person name="Mitreva M."/>
            <person name="Nelson J."/>
            <person name="Hou S."/>
            <person name="Wollam A."/>
            <person name="Pepin K.H."/>
            <person name="Johnson M."/>
            <person name="Bhonagiri V."/>
            <person name="Nash W.E."/>
            <person name="Warren W."/>
            <person name="Chinwalla A."/>
            <person name="Mardis E.R."/>
            <person name="Wilson R.K."/>
        </authorList>
    </citation>
    <scope>NUCLEOTIDE SEQUENCE [LARGE SCALE GENOMIC DNA]</scope>
    <source>
        <strain evidence="1">DSM 14600</strain>
    </source>
</reference>
<dbReference type="Gene3D" id="3.20.20.80">
    <property type="entry name" value="Glycosidases"/>
    <property type="match status" value="1"/>
</dbReference>
<proteinExistence type="predicted"/>
<name>C4GE78_9FIRM</name>
<dbReference type="STRING" id="626523.GCWU000342_02024"/>
<sequence>MPTRLTETVFYEFCLQSFHDINGDSIGDFAGMIQKIQAVSQNRMRS</sequence>
<dbReference type="InterPro" id="IPR017853">
    <property type="entry name" value="GH"/>
</dbReference>
<evidence type="ECO:0000313" key="1">
    <source>
        <dbReference type="EMBL" id="EEP27330.1"/>
    </source>
</evidence>
<comment type="caution">
    <text evidence="1">The sequence shown here is derived from an EMBL/GenBank/DDBJ whole genome shotgun (WGS) entry which is preliminary data.</text>
</comment>
<evidence type="ECO:0000313" key="2">
    <source>
        <dbReference type="Proteomes" id="UP000003494"/>
    </source>
</evidence>
<dbReference type="HOGENOM" id="CLU_3188999_0_0_9"/>